<comment type="caution">
    <text evidence="1">The sequence shown here is derived from an EMBL/GenBank/DDBJ whole genome shotgun (WGS) entry which is preliminary data.</text>
</comment>
<dbReference type="EMBL" id="JAYMGO010000002">
    <property type="protein sequence ID" value="KAL1280073.1"/>
    <property type="molecule type" value="Genomic_DNA"/>
</dbReference>
<protein>
    <submittedName>
        <fullName evidence="1">Uncharacterized protein</fullName>
    </submittedName>
</protein>
<dbReference type="Proteomes" id="UP001558613">
    <property type="component" value="Unassembled WGS sequence"/>
</dbReference>
<proteinExistence type="predicted"/>
<accession>A0ABR3NTR4</accession>
<feature type="non-terminal residue" evidence="1">
    <location>
        <position position="203"/>
    </location>
</feature>
<reference evidence="1 2" key="1">
    <citation type="submission" date="2023-09" db="EMBL/GenBank/DDBJ databases">
        <authorList>
            <person name="Wang M."/>
        </authorList>
    </citation>
    <scope>NUCLEOTIDE SEQUENCE [LARGE SCALE GENOMIC DNA]</scope>
    <source>
        <strain evidence="1">GT-2023</strain>
        <tissue evidence="1">Liver</tissue>
    </source>
</reference>
<gene>
    <name evidence="1" type="ORF">QQF64_014673</name>
</gene>
<organism evidence="1 2">
    <name type="scientific">Cirrhinus molitorella</name>
    <name type="common">mud carp</name>
    <dbReference type="NCBI Taxonomy" id="172907"/>
    <lineage>
        <taxon>Eukaryota</taxon>
        <taxon>Metazoa</taxon>
        <taxon>Chordata</taxon>
        <taxon>Craniata</taxon>
        <taxon>Vertebrata</taxon>
        <taxon>Euteleostomi</taxon>
        <taxon>Actinopterygii</taxon>
        <taxon>Neopterygii</taxon>
        <taxon>Teleostei</taxon>
        <taxon>Ostariophysi</taxon>
        <taxon>Cypriniformes</taxon>
        <taxon>Cyprinidae</taxon>
        <taxon>Labeoninae</taxon>
        <taxon>Labeonini</taxon>
        <taxon>Cirrhinus</taxon>
    </lineage>
</organism>
<name>A0ABR3NTR4_9TELE</name>
<evidence type="ECO:0000313" key="1">
    <source>
        <dbReference type="EMBL" id="KAL1280073.1"/>
    </source>
</evidence>
<evidence type="ECO:0000313" key="2">
    <source>
        <dbReference type="Proteomes" id="UP001558613"/>
    </source>
</evidence>
<sequence>MEHTEKMYLVSQRQLDKLKGGTTRESIHQNAEDDLDMTMRSILHRSDLEPHEKAKMYTSVLQKFLTLAKLRDRETNTLTLSLPTPDHAEKEEEPIVTTAASSQDTLDVVADDVLKNVPERNAKNARYILDKMSKTKNIASWTESGEFVFKGTTIHGSHMLDLVKSIMAPHKILDERRPAGWKEFLEAFASLNIPYSMVPNHHV</sequence>
<keyword evidence="2" id="KW-1185">Reference proteome</keyword>